<dbReference type="SUPFAM" id="SSF53474">
    <property type="entry name" value="alpha/beta-Hydrolases"/>
    <property type="match status" value="1"/>
</dbReference>
<dbReference type="PANTHER" id="PTHR43139:SF37">
    <property type="entry name" value="ALPHA_BETA-HYDROLASES SUPERFAMILY PROTEIN"/>
    <property type="match status" value="1"/>
</dbReference>
<evidence type="ECO:0000313" key="4">
    <source>
        <dbReference type="Proteomes" id="UP001280121"/>
    </source>
</evidence>
<comment type="caution">
    <text evidence="3">The sequence shown here is derived from an EMBL/GenBank/DDBJ whole genome shotgun (WGS) entry which is preliminary data.</text>
</comment>
<evidence type="ECO:0000256" key="1">
    <source>
        <dbReference type="SAM" id="Phobius"/>
    </source>
</evidence>
<dbReference type="InterPro" id="IPR000073">
    <property type="entry name" value="AB_hydrolase_1"/>
</dbReference>
<feature type="transmembrane region" description="Helical" evidence="1">
    <location>
        <begin position="7"/>
        <end position="25"/>
    </location>
</feature>
<dbReference type="InterPro" id="IPR052370">
    <property type="entry name" value="Meta-cleavage_hydrolase"/>
</dbReference>
<dbReference type="AlphaFoldDB" id="A0AAD9X3I2"/>
<dbReference type="PANTHER" id="PTHR43139">
    <property type="entry name" value="SI:DKEY-122A22.2"/>
    <property type="match status" value="1"/>
</dbReference>
<dbReference type="EMBL" id="JANJYI010000004">
    <property type="protein sequence ID" value="KAK2652042.1"/>
    <property type="molecule type" value="Genomic_DNA"/>
</dbReference>
<keyword evidence="1" id="KW-1133">Transmembrane helix</keyword>
<proteinExistence type="predicted"/>
<dbReference type="PRINTS" id="PR00111">
    <property type="entry name" value="ABHYDROLASE"/>
</dbReference>
<keyword evidence="1" id="KW-0472">Membrane</keyword>
<evidence type="ECO:0000313" key="3">
    <source>
        <dbReference type="EMBL" id="KAK2652042.1"/>
    </source>
</evidence>
<dbReference type="Gene3D" id="3.40.50.1820">
    <property type="entry name" value="alpha/beta hydrolase"/>
    <property type="match status" value="1"/>
</dbReference>
<reference evidence="3" key="1">
    <citation type="journal article" date="2023" name="Plant J.">
        <title>Genome sequences and population genomics provide insights into the demographic history, inbreeding, and mutation load of two 'living fossil' tree species of Dipteronia.</title>
        <authorList>
            <person name="Feng Y."/>
            <person name="Comes H.P."/>
            <person name="Chen J."/>
            <person name="Zhu S."/>
            <person name="Lu R."/>
            <person name="Zhang X."/>
            <person name="Li P."/>
            <person name="Qiu J."/>
            <person name="Olsen K.M."/>
            <person name="Qiu Y."/>
        </authorList>
    </citation>
    <scope>NUCLEOTIDE SEQUENCE</scope>
    <source>
        <strain evidence="3">KIB01</strain>
    </source>
</reference>
<dbReference type="Proteomes" id="UP001280121">
    <property type="component" value="Unassembled WGS sequence"/>
</dbReference>
<dbReference type="PRINTS" id="PR00412">
    <property type="entry name" value="EPOXHYDRLASE"/>
</dbReference>
<accession>A0AAD9X3I2</accession>
<name>A0AAD9X3I2_9ROSI</name>
<dbReference type="Pfam" id="PF00561">
    <property type="entry name" value="Abhydrolase_1"/>
    <property type="match status" value="1"/>
</dbReference>
<keyword evidence="4" id="KW-1185">Reference proteome</keyword>
<protein>
    <recommendedName>
        <fullName evidence="2">AB hydrolase-1 domain-containing protein</fullName>
    </recommendedName>
</protein>
<dbReference type="InterPro" id="IPR029058">
    <property type="entry name" value="AB_hydrolase_fold"/>
</dbReference>
<dbReference type="InterPro" id="IPR000639">
    <property type="entry name" value="Epox_hydrolase-like"/>
</dbReference>
<feature type="domain" description="AB hydrolase-1" evidence="2">
    <location>
        <begin position="91"/>
        <end position="326"/>
    </location>
</feature>
<evidence type="ECO:0000259" key="2">
    <source>
        <dbReference type="Pfam" id="PF00561"/>
    </source>
</evidence>
<dbReference type="GO" id="GO:0003824">
    <property type="term" value="F:catalytic activity"/>
    <property type="evidence" value="ECO:0007669"/>
    <property type="project" value="InterPro"/>
</dbReference>
<keyword evidence="1" id="KW-0812">Transmembrane</keyword>
<organism evidence="3 4">
    <name type="scientific">Dipteronia dyeriana</name>
    <dbReference type="NCBI Taxonomy" id="168575"/>
    <lineage>
        <taxon>Eukaryota</taxon>
        <taxon>Viridiplantae</taxon>
        <taxon>Streptophyta</taxon>
        <taxon>Embryophyta</taxon>
        <taxon>Tracheophyta</taxon>
        <taxon>Spermatophyta</taxon>
        <taxon>Magnoliopsida</taxon>
        <taxon>eudicotyledons</taxon>
        <taxon>Gunneridae</taxon>
        <taxon>Pentapetalae</taxon>
        <taxon>rosids</taxon>
        <taxon>malvids</taxon>
        <taxon>Sapindales</taxon>
        <taxon>Sapindaceae</taxon>
        <taxon>Hippocastanoideae</taxon>
        <taxon>Acereae</taxon>
        <taxon>Dipteronia</taxon>
    </lineage>
</organism>
<sequence>MDTKKLCYIFSFYLSKMLLLFRYFLHILHTLQRYVSGLSKMNRIPPIVIPFIDKLLSMYFRLCDLSPCTIDLDDQTTLHFWTPNHRKFNKPTLVIIHGYGGASKWQFYHQVRSLAVGFNLYVPDLLFFGKSWTANSDRSDAFQAKCLVQGMKRLGVDRFTVYGISYGGFVAYRMAEIHPQEVEKVVIVSSGIVYSENQKENYLGNIGRDISGILVPESPQDLRLLVTLAFFDHRFIKWSPDFVLREFINVMHDTNRKGQIELLDYLLKRDANPNIPTLTQETLIIWGDQDKVFPVELANQMHRSLGSKSRLAIIKNVGHAANIESPNQLNNLINSFVLGD</sequence>
<gene>
    <name evidence="3" type="ORF">Ddye_011898</name>
</gene>